<dbReference type="AlphaFoldDB" id="D8RB00"/>
<dbReference type="EMBL" id="GL377575">
    <property type="protein sequence ID" value="EFJ30715.1"/>
    <property type="molecule type" value="Genomic_DNA"/>
</dbReference>
<dbReference type="HOGENOM" id="CLU_071160_0_0_1"/>
<organism evidence="2">
    <name type="scientific">Selaginella moellendorffii</name>
    <name type="common">Spikemoss</name>
    <dbReference type="NCBI Taxonomy" id="88036"/>
    <lineage>
        <taxon>Eukaryota</taxon>
        <taxon>Viridiplantae</taxon>
        <taxon>Streptophyta</taxon>
        <taxon>Embryophyta</taxon>
        <taxon>Tracheophyta</taxon>
        <taxon>Lycopodiopsida</taxon>
        <taxon>Selaginellales</taxon>
        <taxon>Selaginellaceae</taxon>
        <taxon>Selaginella</taxon>
    </lineage>
</organism>
<dbReference type="eggNOG" id="ENOG502QQWD">
    <property type="taxonomic scope" value="Eukaryota"/>
</dbReference>
<dbReference type="GO" id="GO:0008276">
    <property type="term" value="F:protein methyltransferase activity"/>
    <property type="evidence" value="ECO:0000318"/>
    <property type="project" value="GO_Central"/>
</dbReference>
<dbReference type="InParanoid" id="D8RB00"/>
<evidence type="ECO:0000313" key="2">
    <source>
        <dbReference type="Proteomes" id="UP000001514"/>
    </source>
</evidence>
<reference evidence="1 2" key="1">
    <citation type="journal article" date="2011" name="Science">
        <title>The Selaginella genome identifies genetic changes associated with the evolution of vascular plants.</title>
        <authorList>
            <person name="Banks J.A."/>
            <person name="Nishiyama T."/>
            <person name="Hasebe M."/>
            <person name="Bowman J.L."/>
            <person name="Gribskov M."/>
            <person name="dePamphilis C."/>
            <person name="Albert V.A."/>
            <person name="Aono N."/>
            <person name="Aoyama T."/>
            <person name="Ambrose B.A."/>
            <person name="Ashton N.W."/>
            <person name="Axtell M.J."/>
            <person name="Barker E."/>
            <person name="Barker M.S."/>
            <person name="Bennetzen J.L."/>
            <person name="Bonawitz N.D."/>
            <person name="Chapple C."/>
            <person name="Cheng C."/>
            <person name="Correa L.G."/>
            <person name="Dacre M."/>
            <person name="DeBarry J."/>
            <person name="Dreyer I."/>
            <person name="Elias M."/>
            <person name="Engstrom E.M."/>
            <person name="Estelle M."/>
            <person name="Feng L."/>
            <person name="Finet C."/>
            <person name="Floyd S.K."/>
            <person name="Frommer W.B."/>
            <person name="Fujita T."/>
            <person name="Gramzow L."/>
            <person name="Gutensohn M."/>
            <person name="Harholt J."/>
            <person name="Hattori M."/>
            <person name="Heyl A."/>
            <person name="Hirai T."/>
            <person name="Hiwatashi Y."/>
            <person name="Ishikawa M."/>
            <person name="Iwata M."/>
            <person name="Karol K.G."/>
            <person name="Koehler B."/>
            <person name="Kolukisaoglu U."/>
            <person name="Kubo M."/>
            <person name="Kurata T."/>
            <person name="Lalonde S."/>
            <person name="Li K."/>
            <person name="Li Y."/>
            <person name="Litt A."/>
            <person name="Lyons E."/>
            <person name="Manning G."/>
            <person name="Maruyama T."/>
            <person name="Michael T.P."/>
            <person name="Mikami K."/>
            <person name="Miyazaki S."/>
            <person name="Morinaga S."/>
            <person name="Murata T."/>
            <person name="Mueller-Roeber B."/>
            <person name="Nelson D.R."/>
            <person name="Obara M."/>
            <person name="Oguri Y."/>
            <person name="Olmstead R.G."/>
            <person name="Onodera N."/>
            <person name="Petersen B.L."/>
            <person name="Pils B."/>
            <person name="Prigge M."/>
            <person name="Rensing S.A."/>
            <person name="Riano-Pachon D.M."/>
            <person name="Roberts A.W."/>
            <person name="Sato Y."/>
            <person name="Scheller H.V."/>
            <person name="Schulz B."/>
            <person name="Schulz C."/>
            <person name="Shakirov E.V."/>
            <person name="Shibagaki N."/>
            <person name="Shinohara N."/>
            <person name="Shippen D.E."/>
            <person name="Soerensen I."/>
            <person name="Sotooka R."/>
            <person name="Sugimoto N."/>
            <person name="Sugita M."/>
            <person name="Sumikawa N."/>
            <person name="Tanurdzic M."/>
            <person name="Theissen G."/>
            <person name="Ulvskov P."/>
            <person name="Wakazuki S."/>
            <person name="Weng J.K."/>
            <person name="Willats W.W."/>
            <person name="Wipf D."/>
            <person name="Wolf P.G."/>
            <person name="Yang L."/>
            <person name="Zimmer A.D."/>
            <person name="Zhu Q."/>
            <person name="Mitros T."/>
            <person name="Hellsten U."/>
            <person name="Loque D."/>
            <person name="Otillar R."/>
            <person name="Salamov A."/>
            <person name="Schmutz J."/>
            <person name="Shapiro H."/>
            <person name="Lindquist E."/>
            <person name="Lucas S."/>
            <person name="Rokhsar D."/>
            <person name="Grigoriev I.V."/>
        </authorList>
    </citation>
    <scope>NUCLEOTIDE SEQUENCE [LARGE SCALE GENOMIC DNA]</scope>
</reference>
<proteinExistence type="predicted"/>
<dbReference type="Proteomes" id="UP000001514">
    <property type="component" value="Unassembled WGS sequence"/>
</dbReference>
<dbReference type="FunCoup" id="D8RB00">
    <property type="interactions" value="449"/>
</dbReference>
<feature type="non-terminal residue" evidence="1">
    <location>
        <position position="1"/>
    </location>
</feature>
<protein>
    <recommendedName>
        <fullName evidence="3">Methyltransferase small domain-containing protein</fullName>
    </recommendedName>
</protein>
<evidence type="ECO:0008006" key="3">
    <source>
        <dbReference type="Google" id="ProtNLM"/>
    </source>
</evidence>
<accession>D8RB00</accession>
<dbReference type="Gramene" id="EFJ30715">
    <property type="protein sequence ID" value="EFJ30715"/>
    <property type="gene ID" value="SELMODRAFT_89173"/>
</dbReference>
<dbReference type="OMA" id="VERAHEF"/>
<keyword evidence="2" id="KW-1185">Reference proteome</keyword>
<name>D8RB00_SELML</name>
<evidence type="ECO:0000313" key="1">
    <source>
        <dbReference type="EMBL" id="EFJ30715.1"/>
    </source>
</evidence>
<dbReference type="KEGG" id="smo:SELMODRAFT_89173"/>
<dbReference type="Gene3D" id="3.40.50.150">
    <property type="entry name" value="Vaccinia Virus protein VP39"/>
    <property type="match status" value="1"/>
</dbReference>
<dbReference type="CDD" id="cd02440">
    <property type="entry name" value="AdoMet_MTases"/>
    <property type="match status" value="1"/>
</dbReference>
<dbReference type="PANTHER" id="PTHR14614:SF97">
    <property type="entry name" value="S-ADENOSYL-L-METHIONINE-DEPENDENT METHYLTRANSFERASES SUPERFAMILY PROTEIN"/>
    <property type="match status" value="1"/>
</dbReference>
<dbReference type="Pfam" id="PF10294">
    <property type="entry name" value="Methyltransf_16"/>
    <property type="match status" value="1"/>
</dbReference>
<dbReference type="InterPro" id="IPR019410">
    <property type="entry name" value="Methyltransf_16"/>
</dbReference>
<gene>
    <name evidence="1" type="ORF">SELMODRAFT_89173</name>
</gene>
<dbReference type="OrthoDB" id="413520at2759"/>
<dbReference type="SUPFAM" id="SSF53335">
    <property type="entry name" value="S-adenosyl-L-methionine-dependent methyltransferases"/>
    <property type="match status" value="1"/>
</dbReference>
<dbReference type="PANTHER" id="PTHR14614">
    <property type="entry name" value="HEPATOCELLULAR CARCINOMA-ASSOCIATED ANTIGEN"/>
    <property type="match status" value="1"/>
</dbReference>
<sequence>FVEREHSFPEMTLKVREFMFHQVNANLLWPGSTIFAQWLVEHRELVEGSRVLELGSGTGALAIFLKKSLAVDITTCDYDDDEIEANIAHNCKLNGMAPVPHIRHTWGERFPADAPAWELVIASDILLYVKQYPNLVKTLKFLLASDRDSRKLPLSRKPCFVMSWRRRIPKEDEALFFADCGNAGFQVEDLGSRVYRITA</sequence>
<dbReference type="InterPro" id="IPR029063">
    <property type="entry name" value="SAM-dependent_MTases_sf"/>
</dbReference>